<dbReference type="InterPro" id="IPR003960">
    <property type="entry name" value="ATPase_AAA_CS"/>
</dbReference>
<evidence type="ECO:0000256" key="4">
    <source>
        <dbReference type="ARBA" id="ARBA00022741"/>
    </source>
</evidence>
<evidence type="ECO:0000313" key="9">
    <source>
        <dbReference type="EMBL" id="CAD8149001.1"/>
    </source>
</evidence>
<dbReference type="FunFam" id="3.40.50.300:FF:001054">
    <property type="entry name" value="ATPase, AAA family, putative"/>
    <property type="match status" value="1"/>
</dbReference>
<keyword evidence="10" id="KW-1185">Reference proteome</keyword>
<comment type="subcellular location">
    <subcellularLocation>
        <location evidence="1">Cytoplasm</location>
    </subcellularLocation>
</comment>
<dbReference type="GO" id="GO:0005737">
    <property type="term" value="C:cytoplasm"/>
    <property type="evidence" value="ECO:0007669"/>
    <property type="project" value="UniProtKB-SubCell"/>
</dbReference>
<dbReference type="Pfam" id="PF00004">
    <property type="entry name" value="AAA"/>
    <property type="match status" value="1"/>
</dbReference>
<dbReference type="PANTHER" id="PTHR23074">
    <property type="entry name" value="AAA DOMAIN-CONTAINING"/>
    <property type="match status" value="1"/>
</dbReference>
<feature type="domain" description="AAA+ ATPase" evidence="8">
    <location>
        <begin position="166"/>
        <end position="302"/>
    </location>
</feature>
<evidence type="ECO:0000256" key="5">
    <source>
        <dbReference type="ARBA" id="ARBA00022840"/>
    </source>
</evidence>
<dbReference type="EMBL" id="CAJJDO010000018">
    <property type="protein sequence ID" value="CAD8149001.1"/>
    <property type="molecule type" value="Genomic_DNA"/>
</dbReference>
<organism evidence="9 10">
    <name type="scientific">Paramecium pentaurelia</name>
    <dbReference type="NCBI Taxonomy" id="43138"/>
    <lineage>
        <taxon>Eukaryota</taxon>
        <taxon>Sar</taxon>
        <taxon>Alveolata</taxon>
        <taxon>Ciliophora</taxon>
        <taxon>Intramacronucleata</taxon>
        <taxon>Oligohymenophorea</taxon>
        <taxon>Peniculida</taxon>
        <taxon>Parameciidae</taxon>
        <taxon>Paramecium</taxon>
    </lineage>
</organism>
<evidence type="ECO:0000256" key="3">
    <source>
        <dbReference type="ARBA" id="ARBA00022490"/>
    </source>
</evidence>
<keyword evidence="5 6" id="KW-0067">ATP-binding</keyword>
<name>A0A8S1T5D4_9CILI</name>
<feature type="region of interest" description="Disordered" evidence="7">
    <location>
        <begin position="1"/>
        <end position="32"/>
    </location>
</feature>
<evidence type="ECO:0000256" key="1">
    <source>
        <dbReference type="ARBA" id="ARBA00004496"/>
    </source>
</evidence>
<dbReference type="GO" id="GO:0005524">
    <property type="term" value="F:ATP binding"/>
    <property type="evidence" value="ECO:0007669"/>
    <property type="project" value="UniProtKB-KW"/>
</dbReference>
<dbReference type="PANTHER" id="PTHR23074:SF17">
    <property type="entry name" value="FIDGETIN-LIKE PROTEIN 1"/>
    <property type="match status" value="1"/>
</dbReference>
<dbReference type="OrthoDB" id="29072at2759"/>
<dbReference type="Proteomes" id="UP000689195">
    <property type="component" value="Unassembled WGS sequence"/>
</dbReference>
<evidence type="ECO:0000256" key="2">
    <source>
        <dbReference type="ARBA" id="ARBA00006914"/>
    </source>
</evidence>
<reference evidence="9" key="1">
    <citation type="submission" date="2021-01" db="EMBL/GenBank/DDBJ databases">
        <authorList>
            <consortium name="Genoscope - CEA"/>
            <person name="William W."/>
        </authorList>
    </citation>
    <scope>NUCLEOTIDE SEQUENCE</scope>
</reference>
<dbReference type="InterPro" id="IPR003959">
    <property type="entry name" value="ATPase_AAA_core"/>
</dbReference>
<dbReference type="PROSITE" id="PS00674">
    <property type="entry name" value="AAA"/>
    <property type="match status" value="1"/>
</dbReference>
<evidence type="ECO:0000259" key="8">
    <source>
        <dbReference type="SMART" id="SM00382"/>
    </source>
</evidence>
<dbReference type="GO" id="GO:0016887">
    <property type="term" value="F:ATP hydrolysis activity"/>
    <property type="evidence" value="ECO:0007669"/>
    <property type="project" value="InterPro"/>
</dbReference>
<dbReference type="CDD" id="cd19509">
    <property type="entry name" value="RecA-like_VPS4-like"/>
    <property type="match status" value="1"/>
</dbReference>
<dbReference type="SMART" id="SM00382">
    <property type="entry name" value="AAA"/>
    <property type="match status" value="1"/>
</dbReference>
<accession>A0A8S1T5D4</accession>
<proteinExistence type="inferred from homology"/>
<comment type="caution">
    <text evidence="9">The sequence shown here is derived from an EMBL/GenBank/DDBJ whole genome shotgun (WGS) entry which is preliminary data.</text>
</comment>
<protein>
    <recommendedName>
        <fullName evidence="8">AAA+ ATPase domain-containing protein</fullName>
    </recommendedName>
</protein>
<evidence type="ECO:0000256" key="7">
    <source>
        <dbReference type="SAM" id="MobiDB-lite"/>
    </source>
</evidence>
<sequence>MQEELLRSDQQNSKSCFPIKQERQMQQQTEQEDQTKDLFKMIDQGMVYYKNGQYTFAKVVLFRSSSTLLSQIKQNKISEQVKPMALEKLQDGVRLAEYCNKQITQKQQQIAQKDPYCQQIIETSMIRKIDISFEEIIGLEHIKNQLEETIILPNLRPDIYTGIRAPPKGILFYGPPGNGKTLLAKAVANQIKCCFFNISASTLVQKHIGEGEKLMKALFDVAFQLQPSVIFIDEIDSILSKRSQNEHEASRRLKTEFLISFDGIQSSDQDRVFLIAATNRPQDIDDAVLRRFTVKILIDQPEYKARVEMVKSLMSKVKNNLTDQQLQQIAEKLKGYSASDIKAVVKEACMTPLRADRSIIFSIHSQDIKAVSKDDFDLAIEKVKPTLSQQQYEEYVKNFK</sequence>
<comment type="similarity">
    <text evidence="2 6">Belongs to the AAA ATPase family.</text>
</comment>
<dbReference type="Pfam" id="PF17862">
    <property type="entry name" value="AAA_lid_3"/>
    <property type="match status" value="1"/>
</dbReference>
<keyword evidence="4 6" id="KW-0547">Nucleotide-binding</keyword>
<dbReference type="AlphaFoldDB" id="A0A8S1T5D4"/>
<keyword evidence="3" id="KW-0963">Cytoplasm</keyword>
<dbReference type="InterPro" id="IPR003593">
    <property type="entry name" value="AAA+_ATPase"/>
</dbReference>
<evidence type="ECO:0000256" key="6">
    <source>
        <dbReference type="RuleBase" id="RU003651"/>
    </source>
</evidence>
<gene>
    <name evidence="9" type="ORF">PPENT_87.1.T0180349</name>
</gene>
<dbReference type="InterPro" id="IPR050304">
    <property type="entry name" value="MT-severing_AAA_ATPase"/>
</dbReference>
<dbReference type="InterPro" id="IPR041569">
    <property type="entry name" value="AAA_lid_3"/>
</dbReference>
<dbReference type="FunFam" id="1.10.8.60:FF:000022">
    <property type="entry name" value="Fidgetin like 1"/>
    <property type="match status" value="1"/>
</dbReference>
<evidence type="ECO:0000313" key="10">
    <source>
        <dbReference type="Proteomes" id="UP000689195"/>
    </source>
</evidence>